<gene>
    <name evidence="5" type="ORF">C1I91_13805</name>
</gene>
<evidence type="ECO:0000313" key="5">
    <source>
        <dbReference type="EMBL" id="QAA32624.1"/>
    </source>
</evidence>
<dbReference type="RefSeq" id="WP_128213410.1">
    <property type="nucleotide sequence ID" value="NZ_CP025746.1"/>
</dbReference>
<dbReference type="Gene3D" id="3.40.50.2300">
    <property type="match status" value="2"/>
</dbReference>
<dbReference type="PROSITE" id="PS00356">
    <property type="entry name" value="HTH_LACI_1"/>
    <property type="match status" value="1"/>
</dbReference>
<dbReference type="SMART" id="SM00354">
    <property type="entry name" value="HTH_LACI"/>
    <property type="match status" value="1"/>
</dbReference>
<dbReference type="Pfam" id="PF00356">
    <property type="entry name" value="LacI"/>
    <property type="match status" value="1"/>
</dbReference>
<dbReference type="GO" id="GO:0003700">
    <property type="term" value="F:DNA-binding transcription factor activity"/>
    <property type="evidence" value="ECO:0007669"/>
    <property type="project" value="TreeGrafter"/>
</dbReference>
<dbReference type="InterPro" id="IPR010982">
    <property type="entry name" value="Lambda_DNA-bd_dom_sf"/>
</dbReference>
<dbReference type="PANTHER" id="PTHR30146:SF109">
    <property type="entry name" value="HTH-TYPE TRANSCRIPTIONAL REGULATOR GALS"/>
    <property type="match status" value="1"/>
</dbReference>
<dbReference type="Proteomes" id="UP000286268">
    <property type="component" value="Chromosome"/>
</dbReference>
<dbReference type="SUPFAM" id="SSF53822">
    <property type="entry name" value="Periplasmic binding protein-like I"/>
    <property type="match status" value="1"/>
</dbReference>
<dbReference type="GO" id="GO:0000976">
    <property type="term" value="F:transcription cis-regulatory region binding"/>
    <property type="evidence" value="ECO:0007669"/>
    <property type="project" value="TreeGrafter"/>
</dbReference>
<keyword evidence="3" id="KW-0804">Transcription</keyword>
<dbReference type="InterPro" id="IPR028082">
    <property type="entry name" value="Peripla_BP_I"/>
</dbReference>
<evidence type="ECO:0000256" key="3">
    <source>
        <dbReference type="ARBA" id="ARBA00023163"/>
    </source>
</evidence>
<dbReference type="OrthoDB" id="9784962at2"/>
<evidence type="ECO:0000256" key="2">
    <source>
        <dbReference type="ARBA" id="ARBA00023125"/>
    </source>
</evidence>
<keyword evidence="6" id="KW-1185">Reference proteome</keyword>
<accession>A0A410DU23</accession>
<evidence type="ECO:0000313" key="6">
    <source>
        <dbReference type="Proteomes" id="UP000286268"/>
    </source>
</evidence>
<name>A0A410DU23_9CLOT</name>
<organism evidence="5 6">
    <name type="scientific">Clostridium manihotivorum</name>
    <dbReference type="NCBI Taxonomy" id="2320868"/>
    <lineage>
        <taxon>Bacteria</taxon>
        <taxon>Bacillati</taxon>
        <taxon>Bacillota</taxon>
        <taxon>Clostridia</taxon>
        <taxon>Eubacteriales</taxon>
        <taxon>Clostridiaceae</taxon>
        <taxon>Clostridium</taxon>
    </lineage>
</organism>
<dbReference type="CDD" id="cd01392">
    <property type="entry name" value="HTH_LacI"/>
    <property type="match status" value="1"/>
</dbReference>
<keyword evidence="1" id="KW-0805">Transcription regulation</keyword>
<dbReference type="PANTHER" id="PTHR30146">
    <property type="entry name" value="LACI-RELATED TRANSCRIPTIONAL REPRESSOR"/>
    <property type="match status" value="1"/>
</dbReference>
<protein>
    <submittedName>
        <fullName evidence="5">LacI family transcriptional regulator</fullName>
    </submittedName>
</protein>
<dbReference type="CDD" id="cd06288">
    <property type="entry name" value="PBP1_sucrose_transcription_regulator"/>
    <property type="match status" value="1"/>
</dbReference>
<dbReference type="AlphaFoldDB" id="A0A410DU23"/>
<reference evidence="5 6" key="1">
    <citation type="submission" date="2018-01" db="EMBL/GenBank/DDBJ databases">
        <title>Genome Sequencing and Assembly of Anaerobacter polyendosporus strain CT4.</title>
        <authorList>
            <person name="Tachaapaikoon C."/>
            <person name="Sutheeworapong S."/>
            <person name="Jenjaroenpun P."/>
            <person name="Wongsurawat T."/>
            <person name="Nookeaw I."/>
            <person name="Cheawchanlertfa P."/>
            <person name="Kosugi A."/>
            <person name="Cheevadhanarak S."/>
            <person name="Ratanakhanokchai K."/>
        </authorList>
    </citation>
    <scope>NUCLEOTIDE SEQUENCE [LARGE SCALE GENOMIC DNA]</scope>
    <source>
        <strain evidence="5 6">CT4</strain>
    </source>
</reference>
<proteinExistence type="predicted"/>
<dbReference type="InterPro" id="IPR000843">
    <property type="entry name" value="HTH_LacI"/>
</dbReference>
<keyword evidence="2" id="KW-0238">DNA-binding</keyword>
<evidence type="ECO:0000256" key="1">
    <source>
        <dbReference type="ARBA" id="ARBA00023015"/>
    </source>
</evidence>
<dbReference type="Gene3D" id="1.10.260.40">
    <property type="entry name" value="lambda repressor-like DNA-binding domains"/>
    <property type="match status" value="1"/>
</dbReference>
<dbReference type="KEGG" id="cmah:C1I91_13805"/>
<dbReference type="InterPro" id="IPR046335">
    <property type="entry name" value="LacI/GalR-like_sensor"/>
</dbReference>
<dbReference type="PROSITE" id="PS50932">
    <property type="entry name" value="HTH_LACI_2"/>
    <property type="match status" value="1"/>
</dbReference>
<dbReference type="Pfam" id="PF13377">
    <property type="entry name" value="Peripla_BP_3"/>
    <property type="match status" value="1"/>
</dbReference>
<feature type="domain" description="HTH lacI-type" evidence="4">
    <location>
        <begin position="2"/>
        <end position="56"/>
    </location>
</feature>
<dbReference type="SUPFAM" id="SSF47413">
    <property type="entry name" value="lambda repressor-like DNA-binding domains"/>
    <property type="match status" value="1"/>
</dbReference>
<sequence length="346" mass="39160">MASIKEIAKQSGVSIATVSNVINDKPGVGEDTKKRVLETIKLLDYTPNVIAKNLKQKNSKTIGIITEDLTVFNTAEIVDGINEYCEEHDYQFVLGNLRLYRKYDKTFYTENNYYSNVIEEFKMMRSKRVEGIIYVGCHCREIMCIPDNFKIPIVTAYSYSSNDEIPSVIFDDEQGAYEITCKLINSGHRNIGLICGLDKSMHTNQRLIGYQRALFDNKILYNPKLVYSGDWERKSGYEGSKRLLGLGVTAIFAMNDVMAGGVYDYINELELKIGKDIALVGFDNQQVSEAYTPALTTVALPLSKIGKKSAEVLIEMIQNPQVILSDKTYKIYCDLKERYSINTIEV</sequence>
<evidence type="ECO:0000259" key="4">
    <source>
        <dbReference type="PROSITE" id="PS50932"/>
    </source>
</evidence>
<dbReference type="EMBL" id="CP025746">
    <property type="protein sequence ID" value="QAA32624.1"/>
    <property type="molecule type" value="Genomic_DNA"/>
</dbReference>